<evidence type="ECO:0000313" key="9">
    <source>
        <dbReference type="EMBL" id="MBO4204918.1"/>
    </source>
</evidence>
<feature type="transmembrane region" description="Helical" evidence="7">
    <location>
        <begin position="36"/>
        <end position="57"/>
    </location>
</feature>
<evidence type="ECO:0000256" key="7">
    <source>
        <dbReference type="SAM" id="Phobius"/>
    </source>
</evidence>
<keyword evidence="2" id="KW-1003">Cell membrane</keyword>
<dbReference type="PROSITE" id="PS51257">
    <property type="entry name" value="PROKAR_LIPOPROTEIN"/>
    <property type="match status" value="1"/>
</dbReference>
<dbReference type="Pfam" id="PF13396">
    <property type="entry name" value="PLDc_N"/>
    <property type="match status" value="1"/>
</dbReference>
<evidence type="ECO:0000256" key="6">
    <source>
        <dbReference type="SAM" id="MobiDB-lite"/>
    </source>
</evidence>
<protein>
    <recommendedName>
        <fullName evidence="8">Cardiolipin synthase N-terminal domain-containing protein</fullName>
    </recommendedName>
</protein>
<sequence>MARLSILLFVVQVILAALALISCLSAEKDEIRALPRLAWVALILLFPLLGSIAWYFAGRPVPAGGKGGLPGLPGGAMRQPPRPVAPDDDPEFLRSLRERTAAEKERADRELFDRWEADLRRREDDLRRRQAGDPPREEDRPEV</sequence>
<feature type="region of interest" description="Disordered" evidence="6">
    <location>
        <begin position="66"/>
        <end position="92"/>
    </location>
</feature>
<proteinExistence type="predicted"/>
<keyword evidence="5 7" id="KW-0472">Membrane</keyword>
<dbReference type="RefSeq" id="WP_208811101.1">
    <property type="nucleotide sequence ID" value="NZ_WVUH01000009.1"/>
</dbReference>
<keyword evidence="4 7" id="KW-1133">Transmembrane helix</keyword>
<dbReference type="EMBL" id="WVUH01000009">
    <property type="protein sequence ID" value="MBO4204918.1"/>
    <property type="molecule type" value="Genomic_DNA"/>
</dbReference>
<organism evidence="9 10">
    <name type="scientific">Micromonospora echinofusca</name>
    <dbReference type="NCBI Taxonomy" id="47858"/>
    <lineage>
        <taxon>Bacteria</taxon>
        <taxon>Bacillati</taxon>
        <taxon>Actinomycetota</taxon>
        <taxon>Actinomycetes</taxon>
        <taxon>Micromonosporales</taxon>
        <taxon>Micromonosporaceae</taxon>
        <taxon>Micromonospora</taxon>
    </lineage>
</organism>
<evidence type="ECO:0000256" key="4">
    <source>
        <dbReference type="ARBA" id="ARBA00022989"/>
    </source>
</evidence>
<evidence type="ECO:0000256" key="1">
    <source>
        <dbReference type="ARBA" id="ARBA00004651"/>
    </source>
</evidence>
<dbReference type="InterPro" id="IPR027379">
    <property type="entry name" value="CLS_N"/>
</dbReference>
<accession>A0ABS3VKE2</accession>
<feature type="domain" description="Cardiolipin synthase N-terminal" evidence="8">
    <location>
        <begin position="14"/>
        <end position="59"/>
    </location>
</feature>
<comment type="caution">
    <text evidence="9">The sequence shown here is derived from an EMBL/GenBank/DDBJ whole genome shotgun (WGS) entry which is preliminary data.</text>
</comment>
<evidence type="ECO:0000256" key="2">
    <source>
        <dbReference type="ARBA" id="ARBA00022475"/>
    </source>
</evidence>
<name>A0ABS3VKE2_MICEH</name>
<gene>
    <name evidence="9" type="ORF">GSF22_02690</name>
</gene>
<evidence type="ECO:0000256" key="5">
    <source>
        <dbReference type="ARBA" id="ARBA00023136"/>
    </source>
</evidence>
<keyword evidence="3 7" id="KW-0812">Transmembrane</keyword>
<keyword evidence="10" id="KW-1185">Reference proteome</keyword>
<reference evidence="9 10" key="1">
    <citation type="submission" date="2019-12" db="EMBL/GenBank/DDBJ databases">
        <title>Whole genome sequencing of endophytic Actinobacterium Micromonospora sp. MPMI6T.</title>
        <authorList>
            <person name="Evv R."/>
            <person name="Podile A.R."/>
        </authorList>
    </citation>
    <scope>NUCLEOTIDE SEQUENCE [LARGE SCALE GENOMIC DNA]</scope>
    <source>
        <strain evidence="9 10">MPMI6</strain>
    </source>
</reference>
<feature type="region of interest" description="Disordered" evidence="6">
    <location>
        <begin position="123"/>
        <end position="143"/>
    </location>
</feature>
<dbReference type="Proteomes" id="UP000823521">
    <property type="component" value="Unassembled WGS sequence"/>
</dbReference>
<evidence type="ECO:0000256" key="3">
    <source>
        <dbReference type="ARBA" id="ARBA00022692"/>
    </source>
</evidence>
<evidence type="ECO:0000259" key="8">
    <source>
        <dbReference type="Pfam" id="PF13396"/>
    </source>
</evidence>
<comment type="subcellular location">
    <subcellularLocation>
        <location evidence="1">Cell membrane</location>
        <topology evidence="1">Multi-pass membrane protein</topology>
    </subcellularLocation>
</comment>
<evidence type="ECO:0000313" key="10">
    <source>
        <dbReference type="Proteomes" id="UP000823521"/>
    </source>
</evidence>